<dbReference type="Proteomes" id="UP000603200">
    <property type="component" value="Unassembled WGS sequence"/>
</dbReference>
<dbReference type="InterPro" id="IPR036388">
    <property type="entry name" value="WH-like_DNA-bd_sf"/>
</dbReference>
<dbReference type="SUPFAM" id="SSF46894">
    <property type="entry name" value="C-terminal effector domain of the bipartite response regulators"/>
    <property type="match status" value="1"/>
</dbReference>
<gene>
    <name evidence="7" type="ORF">Ahu01nite_065880</name>
</gene>
<keyword evidence="2" id="KW-0805">Transcription regulation</keyword>
<evidence type="ECO:0008006" key="9">
    <source>
        <dbReference type="Google" id="ProtNLM"/>
    </source>
</evidence>
<feature type="domain" description="OmpR/PhoB-type" evidence="5">
    <location>
        <begin position="29"/>
        <end position="106"/>
    </location>
</feature>
<dbReference type="Pfam" id="PF00486">
    <property type="entry name" value="Trans_reg_C"/>
    <property type="match status" value="1"/>
</dbReference>
<keyword evidence="8" id="KW-1185">Reference proteome</keyword>
<dbReference type="RefSeq" id="WP_203840540.1">
    <property type="nucleotide sequence ID" value="NZ_BAAATV010000013.1"/>
</dbReference>
<comment type="caution">
    <text evidence="7">The sequence shown here is derived from an EMBL/GenBank/DDBJ whole genome shotgun (WGS) entry which is preliminary data.</text>
</comment>
<dbReference type="InterPro" id="IPR001867">
    <property type="entry name" value="OmpR/PhoB-type_DNA-bd"/>
</dbReference>
<evidence type="ECO:0000256" key="2">
    <source>
        <dbReference type="ARBA" id="ARBA00023015"/>
    </source>
</evidence>
<dbReference type="EMBL" id="BOMN01000092">
    <property type="protein sequence ID" value="GIE23486.1"/>
    <property type="molecule type" value="Genomic_DNA"/>
</dbReference>
<protein>
    <recommendedName>
        <fullName evidence="9">DNA-binding SARP family transcriptional activator</fullName>
    </recommendedName>
</protein>
<dbReference type="PANTHER" id="PTHR35807">
    <property type="entry name" value="TRANSCRIPTIONAL REGULATOR REDD-RELATED"/>
    <property type="match status" value="1"/>
</dbReference>
<dbReference type="InterPro" id="IPR011990">
    <property type="entry name" value="TPR-like_helical_dom_sf"/>
</dbReference>
<dbReference type="Pfam" id="PF03704">
    <property type="entry name" value="BTAD"/>
    <property type="match status" value="1"/>
</dbReference>
<dbReference type="CDD" id="cd15831">
    <property type="entry name" value="BTAD"/>
    <property type="match status" value="1"/>
</dbReference>
<comment type="similarity">
    <text evidence="1">Belongs to the AfsR/DnrI/RedD regulatory family.</text>
</comment>
<evidence type="ECO:0000256" key="3">
    <source>
        <dbReference type="ARBA" id="ARBA00023125"/>
    </source>
</evidence>
<evidence type="ECO:0000259" key="6">
    <source>
        <dbReference type="SMART" id="SM01043"/>
    </source>
</evidence>
<keyword evidence="3" id="KW-0238">DNA-binding</keyword>
<dbReference type="InterPro" id="IPR016032">
    <property type="entry name" value="Sig_transdc_resp-reg_C-effctor"/>
</dbReference>
<keyword evidence="4" id="KW-0804">Transcription</keyword>
<dbReference type="InterPro" id="IPR051677">
    <property type="entry name" value="AfsR-DnrI-RedD_regulator"/>
</dbReference>
<sequence length="620" mass="67299">MPEPAFAAEPARAPVFAALGPLSVTGPRGEPLTIAPGKRRDLLAVLLRHRNAWVTVDDLAAALWDRAAYPSSIGGSVKTYVHQLRKDLPPDATGERLAGRRGAYRLVVHPGELDIDLFESLVEQGTEARVQKRPEEAVAIQRRALALWRGAPDEDSIDVVAARHLAEVRLTARYCLADALLDSGDVTEAIVVLRAALVEDPLREPGWERLLLAQREAGWQVDALASYEQARSVLLEQFGAEPGSRLQEIYRTLLSETADAPAPAPAPGPVRVPAQVPATPTMARSRGLLVAVLAVVLFSVAGSAGVPDSSRALAPLNAAPVAAAQPRILFGLGADAVPATRSPLMSAGIGMVTTWYHGPKQLSQFEGWRADLIPQIYRSGRAHHLVVATWDDPESLDTRFGRACGQAYPLSPDFLVDMRRLARAFAGRADGPPLYISMFHGLEKLTCANNGYLADPATTSYYMALKERYSELLKLFHTEAPNARVALNWDGWTASHDEPENGAGLSMFQYFAEAMSASDFQSFNAFEEHGNAEDIRQMVDVLGVYGPVMVAYFGPHEDPVPVYQKDLRETFTPGALSRLTAHGLFAFSFRDDDVLRASPETMALATEAIHDFGHLVPRGG</sequence>
<reference evidence="7 8" key="1">
    <citation type="submission" date="2021-01" db="EMBL/GenBank/DDBJ databases">
        <title>Whole genome shotgun sequence of Actinoplanes humidus NBRC 14915.</title>
        <authorList>
            <person name="Komaki H."/>
            <person name="Tamura T."/>
        </authorList>
    </citation>
    <scope>NUCLEOTIDE SEQUENCE [LARGE SCALE GENOMIC DNA]</scope>
    <source>
        <strain evidence="7 8">NBRC 14915</strain>
    </source>
</reference>
<feature type="domain" description="Bacterial transcriptional activator" evidence="6">
    <location>
        <begin position="113"/>
        <end position="254"/>
    </location>
</feature>
<dbReference type="PANTHER" id="PTHR35807:SF1">
    <property type="entry name" value="TRANSCRIPTIONAL REGULATOR REDD"/>
    <property type="match status" value="1"/>
</dbReference>
<dbReference type="InterPro" id="IPR005158">
    <property type="entry name" value="BTAD"/>
</dbReference>
<dbReference type="SUPFAM" id="SSF48452">
    <property type="entry name" value="TPR-like"/>
    <property type="match status" value="1"/>
</dbReference>
<name>A0ABQ3ZY25_9ACTN</name>
<dbReference type="SMART" id="SM00862">
    <property type="entry name" value="Trans_reg_C"/>
    <property type="match status" value="1"/>
</dbReference>
<organism evidence="7 8">
    <name type="scientific">Winogradskya humida</name>
    <dbReference type="NCBI Taxonomy" id="113566"/>
    <lineage>
        <taxon>Bacteria</taxon>
        <taxon>Bacillati</taxon>
        <taxon>Actinomycetota</taxon>
        <taxon>Actinomycetes</taxon>
        <taxon>Micromonosporales</taxon>
        <taxon>Micromonosporaceae</taxon>
        <taxon>Winogradskya</taxon>
    </lineage>
</organism>
<dbReference type="Gene3D" id="1.10.10.10">
    <property type="entry name" value="Winged helix-like DNA-binding domain superfamily/Winged helix DNA-binding domain"/>
    <property type="match status" value="1"/>
</dbReference>
<evidence type="ECO:0000256" key="4">
    <source>
        <dbReference type="ARBA" id="ARBA00023163"/>
    </source>
</evidence>
<accession>A0ABQ3ZY25</accession>
<dbReference type="Gene3D" id="1.25.40.10">
    <property type="entry name" value="Tetratricopeptide repeat domain"/>
    <property type="match status" value="1"/>
</dbReference>
<evidence type="ECO:0000256" key="1">
    <source>
        <dbReference type="ARBA" id="ARBA00005820"/>
    </source>
</evidence>
<evidence type="ECO:0000313" key="7">
    <source>
        <dbReference type="EMBL" id="GIE23486.1"/>
    </source>
</evidence>
<evidence type="ECO:0000313" key="8">
    <source>
        <dbReference type="Proteomes" id="UP000603200"/>
    </source>
</evidence>
<evidence type="ECO:0000259" key="5">
    <source>
        <dbReference type="SMART" id="SM00862"/>
    </source>
</evidence>
<proteinExistence type="inferred from homology"/>
<dbReference type="SMART" id="SM01043">
    <property type="entry name" value="BTAD"/>
    <property type="match status" value="1"/>
</dbReference>